<sequence>GVVATDSCRVGFFTRYYEYLEQEIIYPGRNKGLMPGVSLLLERLVPLPDVVTGLLTGNFARAAKIKLQYFGIWDYFVLGAYGDDAPLRDDLVPIAVSRARANNFFIVSSADTIVVGDTPLDVRCALAGGARSVAVCTGSYGESELREAGADLILPDLADSERFLKLILG</sequence>
<evidence type="ECO:0008006" key="2">
    <source>
        <dbReference type="Google" id="ProtNLM"/>
    </source>
</evidence>
<reference evidence="1" key="1">
    <citation type="submission" date="2018-05" db="EMBL/GenBank/DDBJ databases">
        <authorList>
            <person name="Lanie J.A."/>
            <person name="Ng W.-L."/>
            <person name="Kazmierczak K.M."/>
            <person name="Andrzejewski T.M."/>
            <person name="Davidsen T.M."/>
            <person name="Wayne K.J."/>
            <person name="Tettelin H."/>
            <person name="Glass J.I."/>
            <person name="Rusch D."/>
            <person name="Podicherti R."/>
            <person name="Tsui H.-C.T."/>
            <person name="Winkler M.E."/>
        </authorList>
    </citation>
    <scope>NUCLEOTIDE SEQUENCE</scope>
</reference>
<dbReference type="AlphaFoldDB" id="A0A382UW19"/>
<accession>A0A382UW19</accession>
<dbReference type="SUPFAM" id="SSF56784">
    <property type="entry name" value="HAD-like"/>
    <property type="match status" value="1"/>
</dbReference>
<organism evidence="1">
    <name type="scientific">marine metagenome</name>
    <dbReference type="NCBI Taxonomy" id="408172"/>
    <lineage>
        <taxon>unclassified sequences</taxon>
        <taxon>metagenomes</taxon>
        <taxon>ecological metagenomes</taxon>
    </lineage>
</organism>
<feature type="non-terminal residue" evidence="1">
    <location>
        <position position="1"/>
    </location>
</feature>
<dbReference type="InterPro" id="IPR036412">
    <property type="entry name" value="HAD-like_sf"/>
</dbReference>
<gene>
    <name evidence="1" type="ORF">METZ01_LOCUS390829</name>
</gene>
<dbReference type="Gene3D" id="3.40.50.1000">
    <property type="entry name" value="HAD superfamily/HAD-like"/>
    <property type="match status" value="1"/>
</dbReference>
<name>A0A382UW19_9ZZZZ</name>
<dbReference type="EMBL" id="UINC01146950">
    <property type="protein sequence ID" value="SVD37975.1"/>
    <property type="molecule type" value="Genomic_DNA"/>
</dbReference>
<proteinExistence type="predicted"/>
<evidence type="ECO:0000313" key="1">
    <source>
        <dbReference type="EMBL" id="SVD37975.1"/>
    </source>
</evidence>
<dbReference type="Pfam" id="PF13242">
    <property type="entry name" value="Hydrolase_like"/>
    <property type="match status" value="1"/>
</dbReference>
<dbReference type="InterPro" id="IPR023214">
    <property type="entry name" value="HAD_sf"/>
</dbReference>
<protein>
    <recommendedName>
        <fullName evidence="2">Hydrolase</fullName>
    </recommendedName>
</protein>